<evidence type="ECO:0000313" key="2">
    <source>
        <dbReference type="EMBL" id="KAK1758358.1"/>
    </source>
</evidence>
<dbReference type="Gene3D" id="3.40.50.150">
    <property type="entry name" value="Vaccinia Virus protein VP39"/>
    <property type="match status" value="1"/>
</dbReference>
<dbReference type="Proteomes" id="UP001239445">
    <property type="component" value="Unassembled WGS sequence"/>
</dbReference>
<proteinExistence type="inferred from homology"/>
<reference evidence="2" key="1">
    <citation type="submission" date="2023-06" db="EMBL/GenBank/DDBJ databases">
        <title>Genome-scale phylogeny and comparative genomics of the fungal order Sordariales.</title>
        <authorList>
            <consortium name="Lawrence Berkeley National Laboratory"/>
            <person name="Hensen N."/>
            <person name="Bonometti L."/>
            <person name="Westerberg I."/>
            <person name="Brannstrom I.O."/>
            <person name="Guillou S."/>
            <person name="Cros-Aarteil S."/>
            <person name="Calhoun S."/>
            <person name="Haridas S."/>
            <person name="Kuo A."/>
            <person name="Mondo S."/>
            <person name="Pangilinan J."/>
            <person name="Riley R."/>
            <person name="Labutti K."/>
            <person name="Andreopoulos B."/>
            <person name="Lipzen A."/>
            <person name="Chen C."/>
            <person name="Yanf M."/>
            <person name="Daum C."/>
            <person name="Ng V."/>
            <person name="Clum A."/>
            <person name="Steindorff A."/>
            <person name="Ohm R."/>
            <person name="Martin F."/>
            <person name="Silar P."/>
            <person name="Natvig D."/>
            <person name="Lalanne C."/>
            <person name="Gautier V."/>
            <person name="Ament-Velasquez S.L."/>
            <person name="Kruys A."/>
            <person name="Hutchinson M.I."/>
            <person name="Powell A.J."/>
            <person name="Barry K."/>
            <person name="Miller A.N."/>
            <person name="Grigoriev I.V."/>
            <person name="Debuchy R."/>
            <person name="Gladieux P."/>
            <person name="Thoren M.H."/>
            <person name="Johannesson H."/>
        </authorList>
    </citation>
    <scope>NUCLEOTIDE SEQUENCE</scope>
    <source>
        <strain evidence="2">PSN4</strain>
    </source>
</reference>
<evidence type="ECO:0000256" key="1">
    <source>
        <dbReference type="ARBA" id="ARBA00038158"/>
    </source>
</evidence>
<evidence type="ECO:0000313" key="3">
    <source>
        <dbReference type="Proteomes" id="UP001239445"/>
    </source>
</evidence>
<keyword evidence="2" id="KW-0489">Methyltransferase</keyword>
<dbReference type="AlphaFoldDB" id="A0AAJ0BJI2"/>
<dbReference type="Pfam" id="PF13489">
    <property type="entry name" value="Methyltransf_23"/>
    <property type="match status" value="1"/>
</dbReference>
<organism evidence="2 3">
    <name type="scientific">Echria macrotheca</name>
    <dbReference type="NCBI Taxonomy" id="438768"/>
    <lineage>
        <taxon>Eukaryota</taxon>
        <taxon>Fungi</taxon>
        <taxon>Dikarya</taxon>
        <taxon>Ascomycota</taxon>
        <taxon>Pezizomycotina</taxon>
        <taxon>Sordariomycetes</taxon>
        <taxon>Sordariomycetidae</taxon>
        <taxon>Sordariales</taxon>
        <taxon>Schizotheciaceae</taxon>
        <taxon>Echria</taxon>
    </lineage>
</organism>
<dbReference type="InterPro" id="IPR029063">
    <property type="entry name" value="SAM-dependent_MTases_sf"/>
</dbReference>
<name>A0AAJ0BJI2_9PEZI</name>
<comment type="similarity">
    <text evidence="1">Belongs to the methyltransferase superfamily. LaeA methyltransferase family.</text>
</comment>
<dbReference type="GO" id="GO:0008168">
    <property type="term" value="F:methyltransferase activity"/>
    <property type="evidence" value="ECO:0007669"/>
    <property type="project" value="UniProtKB-KW"/>
</dbReference>
<accession>A0AAJ0BJI2</accession>
<comment type="caution">
    <text evidence="2">The sequence shown here is derived from an EMBL/GenBank/DDBJ whole genome shotgun (WGS) entry which is preliminary data.</text>
</comment>
<gene>
    <name evidence="2" type="ORF">QBC47DRAFT_138187</name>
</gene>
<dbReference type="CDD" id="cd02440">
    <property type="entry name" value="AdoMet_MTases"/>
    <property type="match status" value="1"/>
</dbReference>
<dbReference type="PANTHER" id="PTHR43591:SF108">
    <property type="entry name" value="S-ADENOSYL-L-METHIONINE-DEPENDENT METHYLTRANSFERASE"/>
    <property type="match status" value="1"/>
</dbReference>
<dbReference type="GO" id="GO:0032259">
    <property type="term" value="P:methylation"/>
    <property type="evidence" value="ECO:0007669"/>
    <property type="project" value="UniProtKB-KW"/>
</dbReference>
<protein>
    <submittedName>
        <fullName evidence="2">S-adenosyl-L-methionine-dependent methyltransferase</fullName>
    </submittedName>
</protein>
<sequence length="252" mass="27789">MASDQNKAYFNDQAASYDSKHEKTIEHIIEEIRSRLDFIGVDWVDDDDDDASDGDAGGADEKTPRKTVRLLDYACGTGLVSRALAPHTTQCIGIDLAENMVAAYNSRAKNQGLTPEEMHAYQGNLCSPSDPSPSHLSGREFWGFDIAAVGLGFHHFDDPALAARRLVERLRVGGVLLVLDFLPHEKMETSEPAAHTITRHGFSEDEIRKIFEDAGAAENFGLEDVAVVFNRGREGKPDMKRRLFIARGTKSA</sequence>
<keyword evidence="3" id="KW-1185">Reference proteome</keyword>
<dbReference type="EMBL" id="MU839829">
    <property type="protein sequence ID" value="KAK1758358.1"/>
    <property type="molecule type" value="Genomic_DNA"/>
</dbReference>
<dbReference type="SUPFAM" id="SSF53335">
    <property type="entry name" value="S-adenosyl-L-methionine-dependent methyltransferases"/>
    <property type="match status" value="1"/>
</dbReference>
<keyword evidence="2" id="KW-0808">Transferase</keyword>
<dbReference type="PANTHER" id="PTHR43591">
    <property type="entry name" value="METHYLTRANSFERASE"/>
    <property type="match status" value="1"/>
</dbReference>